<dbReference type="HOGENOM" id="CLU_2995894_0_0_1"/>
<name>E9PMQ7_HUMAN</name>
<dbReference type="UCSC" id="uc058gbk.1">
    <property type="organism name" value="human"/>
</dbReference>
<dbReference type="AlphaFoldDB" id="E9PMQ7"/>
<dbReference type="HGNC" id="HGNC:28108">
    <property type="gene designation" value="CCDC90B"/>
</dbReference>
<evidence type="ECO:0000313" key="3">
    <source>
        <dbReference type="Proteomes" id="UP000005640"/>
    </source>
</evidence>
<gene>
    <name evidence="2" type="primary">CCDC90B</name>
</gene>
<proteinExistence type="predicted"/>
<reference evidence="2 3" key="3">
    <citation type="journal article" date="2006" name="Nature">
        <title>Human chromosome 11 DNA sequence and analysis including novel gene identification.</title>
        <authorList>
            <person name="Taylor T.D."/>
            <person name="Noguchi H."/>
            <person name="Totoki Y."/>
            <person name="Toyoda A."/>
            <person name="Kuroki Y."/>
            <person name="Dewar K."/>
            <person name="Lloyd C."/>
            <person name="Itoh T."/>
            <person name="Takeda T."/>
            <person name="Kim D.W."/>
            <person name="She X."/>
            <person name="Barlow K.F."/>
            <person name="Bloom T."/>
            <person name="Bruford E."/>
            <person name="Chang J.L."/>
            <person name="Cuomo C.A."/>
            <person name="Eichler E."/>
            <person name="FitzGerald M.G."/>
            <person name="Jaffe D.B."/>
            <person name="LaButti K."/>
            <person name="Nicol R."/>
            <person name="Park H.S."/>
            <person name="Seaman C."/>
            <person name="Sougnez C."/>
            <person name="Yang X."/>
            <person name="Zimmer A.R."/>
            <person name="Zody M.C."/>
            <person name="Birren B.W."/>
            <person name="Nusbaum C."/>
            <person name="Fujiyama A."/>
            <person name="Hattori M."/>
            <person name="Rogers J."/>
            <person name="Lander E.S."/>
            <person name="Sakaki Y."/>
        </authorList>
    </citation>
    <scope>NUCLEOTIDE SEQUENCE [LARGE SCALE GENOMIC DNA]</scope>
</reference>
<reference evidence="2" key="1">
    <citation type="journal article" date="2001" name="Nature">
        <title>Initial sequencing and analysis of the human genome.</title>
        <authorList>
            <consortium name="International Human Genome Sequencing Consortium"/>
            <person name="Lander E.S."/>
            <person name="Linton L.M."/>
            <person name="Birren B."/>
            <person name="Nusbaum C."/>
            <person name="Zody M.C."/>
            <person name="Baldwin J."/>
            <person name="Devon K."/>
            <person name="Dewar K."/>
            <person name="Doyle M."/>
            <person name="FitzHugh W."/>
            <person name="Funke R."/>
            <person name="Gage D."/>
            <person name="Harris K."/>
            <person name="Heaford A."/>
            <person name="Howland J."/>
            <person name="Kann L."/>
            <person name="Lehoczky J."/>
            <person name="LeVine R."/>
            <person name="McEwan P."/>
            <person name="McKernan K."/>
            <person name="Meldrim J."/>
            <person name="Mesirov J.P."/>
            <person name="Miranda C."/>
            <person name="Morris W."/>
            <person name="Naylor J."/>
            <person name="Raymond C."/>
            <person name="Rosetti M."/>
            <person name="Santos R."/>
            <person name="Sheridan A."/>
            <person name="Sougnez C."/>
            <person name="Stange-Thomann N."/>
            <person name="Stojanovic N."/>
            <person name="Subramanian A."/>
            <person name="Wyman D."/>
            <person name="Rogers J."/>
            <person name="Sulston J."/>
            <person name="Ainscough R."/>
            <person name="Beck S."/>
            <person name="Bentley D."/>
            <person name="Burton J."/>
            <person name="Clee C."/>
            <person name="Carter N."/>
            <person name="Coulson A."/>
            <person name="Deadman R."/>
            <person name="Deloukas P."/>
            <person name="Dunham A."/>
            <person name="Dunham I."/>
            <person name="Durbin R."/>
            <person name="French L."/>
            <person name="Grafham D."/>
            <person name="Gregory S."/>
            <person name="Hubbard T."/>
            <person name="Humphray S."/>
            <person name="Hunt A."/>
            <person name="Jones M."/>
            <person name="Lloyd C."/>
            <person name="McMurray A."/>
            <person name="Matthews L."/>
            <person name="Mercer S."/>
            <person name="Milne S."/>
            <person name="Mullikin J.C."/>
            <person name="Mungall A."/>
            <person name="Plumb R."/>
            <person name="Ross M."/>
            <person name="Shownkeen R."/>
            <person name="Sims S."/>
            <person name="Waterston R.H."/>
            <person name="Wilson R.K."/>
            <person name="Hillier L.W."/>
            <person name="McPherson J.D."/>
            <person name="Marra M.A."/>
            <person name="Mardis E.R."/>
            <person name="Fulton L.A."/>
            <person name="Chinwalla A.T."/>
            <person name="Pepin K.H."/>
            <person name="Gish W.R."/>
            <person name="Chissoe S.L."/>
            <person name="Wendl M.C."/>
            <person name="Delehaunty K.D."/>
            <person name="Miner T.L."/>
            <person name="Delehaunty A."/>
            <person name="Kramer J.B."/>
            <person name="Cook L.L."/>
            <person name="Fulton R.S."/>
            <person name="Johnson D.L."/>
            <person name="Minx P.J."/>
            <person name="Clifton S.W."/>
            <person name="Hawkins T."/>
            <person name="Branscomb E."/>
            <person name="Predki P."/>
            <person name="Richardson P."/>
            <person name="Wenning S."/>
            <person name="Slezak T."/>
            <person name="Doggett N."/>
            <person name="Cheng J.F."/>
            <person name="Olsen A."/>
            <person name="Lucas S."/>
            <person name="Elkin C."/>
            <person name="Uberbacher E."/>
            <person name="Frazier M."/>
            <person name="Gibbs R.A."/>
            <person name="Muzny D.M."/>
            <person name="Scherer S.E."/>
            <person name="Bouck J.B."/>
            <person name="Sodergren E.J."/>
            <person name="Worley K.C."/>
            <person name="Rives C.M."/>
            <person name="Gorrell J.H."/>
            <person name="Metzker M.L."/>
            <person name="Naylor S.L."/>
            <person name="Kucherlapati R.S."/>
            <person name="Nelson D.L."/>
            <person name="Weinstock G.M."/>
            <person name="Sakaki Y."/>
            <person name="Fujiyama A."/>
            <person name="Hattori M."/>
            <person name="Yada T."/>
            <person name="Toyoda A."/>
            <person name="Itoh T."/>
            <person name="Kawagoe C."/>
            <person name="Watanabe H."/>
            <person name="Totoki Y."/>
            <person name="Taylor T."/>
            <person name="Weissenbach J."/>
            <person name="Heilig R."/>
            <person name="Saurin W."/>
            <person name="Artiguenave F."/>
            <person name="Brottier P."/>
            <person name="Bruls T."/>
            <person name="Pelletier E."/>
            <person name="Robert C."/>
            <person name="Wincker P."/>
            <person name="Smith D.R."/>
            <person name="Doucette-Stamm L."/>
            <person name="Rubenfield M."/>
            <person name="Weinstock K."/>
            <person name="Lee H.M."/>
            <person name="Dubois J."/>
            <person name="Rosenthal A."/>
            <person name="Platzer M."/>
            <person name="Nyakatura G."/>
            <person name="Taudien S."/>
            <person name="Rump A."/>
            <person name="Yang H."/>
            <person name="Yu J."/>
            <person name="Wang J."/>
            <person name="Huang G."/>
            <person name="Gu J."/>
            <person name="Hood L."/>
            <person name="Rowen L."/>
            <person name="Madan A."/>
            <person name="Qin S."/>
            <person name="Davis R.W."/>
            <person name="Federspiel N.A."/>
            <person name="Abola A.P."/>
            <person name="Proctor M.J."/>
            <person name="Myers R.M."/>
            <person name="Schmutz J."/>
            <person name="Dickson M."/>
            <person name="Grimwood J."/>
            <person name="Cox D.R."/>
            <person name="Olson M.V."/>
            <person name="Kaul R."/>
            <person name="Raymond C."/>
            <person name="Shimizu N."/>
            <person name="Kawasaki K."/>
            <person name="Minoshima S."/>
            <person name="Evans G.A."/>
            <person name="Athanasiou M."/>
            <person name="Schultz R."/>
            <person name="Roe B.A."/>
            <person name="Chen F."/>
            <person name="Pan H."/>
            <person name="Ramser J."/>
            <person name="Lehrach H."/>
            <person name="Reinhardt R."/>
            <person name="McCombie W.R."/>
            <person name="de la Bastide M."/>
            <person name="Dedhia N."/>
            <person name="Blocker H."/>
            <person name="Hornischer K."/>
            <person name="Nordsiek G."/>
            <person name="Agarwala R."/>
            <person name="Aravind L."/>
            <person name="Bailey J.A."/>
            <person name="Bateman A."/>
            <person name="Batzoglou S."/>
            <person name="Birney E."/>
            <person name="Bork P."/>
            <person name="Brown D.G."/>
            <person name="Burge C.B."/>
            <person name="Cerutti L."/>
            <person name="Chen H.C."/>
            <person name="Church D."/>
            <person name="Clamp M."/>
            <person name="Copley R.R."/>
            <person name="Doerks T."/>
            <person name="Eddy S.R."/>
            <person name="Eichler E.E."/>
            <person name="Furey T.S."/>
            <person name="Galagan J."/>
            <person name="Gilbert J.G."/>
            <person name="Harmon C."/>
            <person name="Hayashizaki Y."/>
            <person name="Haussler D."/>
            <person name="Hermjakob H."/>
            <person name="Hokamp K."/>
            <person name="Jang W."/>
            <person name="Johnson L.S."/>
            <person name="Jones T.A."/>
            <person name="Kasif S."/>
            <person name="Kaspryzk A."/>
            <person name="Kennedy S."/>
            <person name="Kent W.J."/>
            <person name="Kitts P."/>
            <person name="Koonin E.V."/>
            <person name="Korf I."/>
            <person name="Kulp D."/>
            <person name="Lancet D."/>
            <person name="Lowe T.M."/>
            <person name="McLysaght A."/>
            <person name="Mikkelsen T."/>
            <person name="Moran J.V."/>
            <person name="Mulder N."/>
            <person name="Pollara V.J."/>
            <person name="Ponting C.P."/>
            <person name="Schuler G."/>
            <person name="Schultz J."/>
            <person name="Slater G."/>
            <person name="Smit A.F."/>
            <person name="Stupka E."/>
            <person name="Szustakowski J."/>
            <person name="Thierry-Mieg D."/>
            <person name="Thierry-Mieg J."/>
            <person name="Wagner L."/>
            <person name="Wallis J."/>
            <person name="Wheeler R."/>
            <person name="Williams A."/>
            <person name="Wolf Y.I."/>
            <person name="Wolfe K.H."/>
            <person name="Yang S.P."/>
            <person name="Yeh R.F."/>
            <person name="Collins F."/>
            <person name="Guyer M.S."/>
            <person name="Peterson J."/>
            <person name="Felsenfeld A."/>
            <person name="Wetterstrand K.A."/>
            <person name="Patrinos A."/>
            <person name="Morgan M.J."/>
            <person name="de Jong P."/>
            <person name="Catanese J.J."/>
            <person name="Osoegawa K."/>
            <person name="Shizuya H."/>
            <person name="Choi S."/>
            <person name="Chen Y.J."/>
        </authorList>
    </citation>
    <scope>NUCLEOTIDE SEQUENCE [LARGE SCALE GENOMIC DNA]</scope>
</reference>
<dbReference type="Proteomes" id="UP000005640">
    <property type="component" value="Chromosome 11"/>
</dbReference>
<dbReference type="EMBL" id="KF510385">
    <property type="status" value="NOT_ANNOTATED_CDS"/>
    <property type="molecule type" value="Genomic_DNA"/>
</dbReference>
<feature type="region of interest" description="Disordered" evidence="1">
    <location>
        <begin position="17"/>
        <end position="57"/>
    </location>
</feature>
<accession>E9PMQ7</accession>
<organism evidence="2 3">
    <name type="scientific">Homo sapiens</name>
    <name type="common">Human</name>
    <dbReference type="NCBI Taxonomy" id="9606"/>
    <lineage>
        <taxon>Eukaryota</taxon>
        <taxon>Metazoa</taxon>
        <taxon>Chordata</taxon>
        <taxon>Craniata</taxon>
        <taxon>Vertebrata</taxon>
        <taxon>Euteleostomi</taxon>
        <taxon>Mammalia</taxon>
        <taxon>Eutheria</taxon>
        <taxon>Euarchontoglires</taxon>
        <taxon>Primates</taxon>
        <taxon>Haplorrhini</taxon>
        <taxon>Catarrhini</taxon>
        <taxon>Hominidae</taxon>
        <taxon>Homo</taxon>
    </lineage>
</organism>
<dbReference type="ChiTaRS" id="CCDC90B">
    <property type="organism name" value="human"/>
</dbReference>
<dbReference type="Ensembl" id="ENST00000529856.5">
    <property type="protein sequence ID" value="ENSP00000434078.1"/>
    <property type="gene ID" value="ENSG00000137500.10"/>
</dbReference>
<evidence type="ECO:0000313" key="2">
    <source>
        <dbReference type="Ensembl" id="ENSP00000432999.1"/>
    </source>
</evidence>
<dbReference type="Bgee" id="ENSG00000137500">
    <property type="expression patterns" value="Expressed in cortical plate and 202 other cell types or tissues"/>
</dbReference>
<keyword evidence="3" id="KW-1185">Reference proteome</keyword>
<reference evidence="2" key="4">
    <citation type="submission" date="2025-05" db="UniProtKB">
        <authorList>
            <consortium name="Ensembl"/>
        </authorList>
    </citation>
    <scope>IDENTIFICATION</scope>
</reference>
<feature type="compositionally biased region" description="Basic and acidic residues" evidence="1">
    <location>
        <begin position="48"/>
        <end position="57"/>
    </location>
</feature>
<protein>
    <submittedName>
        <fullName evidence="2">Coiled-coil domain containing 90B</fullName>
    </submittedName>
</protein>
<dbReference type="ExpressionAtlas" id="E9PMQ7">
    <property type="expression patterns" value="baseline and differential"/>
</dbReference>
<evidence type="ECO:0000256" key="1">
    <source>
        <dbReference type="SAM" id="MobiDB-lite"/>
    </source>
</evidence>
<dbReference type="EMBL" id="AP000873">
    <property type="status" value="NOT_ANNOTATED_CDS"/>
    <property type="molecule type" value="Genomic_DNA"/>
</dbReference>
<sequence>MNSRQAWRLFLSQGRGDRWVSRPRGHFSPALRRGNNSTTANGSFGCYQERHGHPREK</sequence>
<dbReference type="Ensembl" id="ENST00000526265.5">
    <property type="protein sequence ID" value="ENSP00000432999.1"/>
    <property type="gene ID" value="ENSG00000137500.10"/>
</dbReference>
<reference evidence="2" key="2">
    <citation type="journal article" date="2004" name="Nature">
        <title>Finishing the euchromatic sequence of the human genome.</title>
        <authorList>
            <consortium name="International Human Genome Sequencing Consortium"/>
        </authorList>
    </citation>
    <scope>NUCLEOTIDE SEQUENCE [LARGE SCALE GENOMIC DNA]</scope>
</reference>
<dbReference type="VEuPathDB" id="HostDB:ENSG00000137500"/>
<dbReference type="OpenTargets" id="ENSG00000137500"/>
<dbReference type="GeneTree" id="ENSGT00940000155453"/>
<dbReference type="OrthoDB" id="889336at2759"/>